<keyword evidence="2" id="KW-1185">Reference proteome</keyword>
<evidence type="ECO:0000313" key="1">
    <source>
        <dbReference type="EMBL" id="CCV06509.1"/>
    </source>
</evidence>
<sequence>MMRLAPNNNVLNVVVVYDIGPPSGVRALQNAIHSVSHDLTKLLFSRLTATLTQADAFWFDHCSPSSDFATL</sequence>
<organism evidence="1 2">
    <name type="scientific">Mesorhizobium metallidurans STM 2683</name>
    <dbReference type="NCBI Taxonomy" id="1297569"/>
    <lineage>
        <taxon>Bacteria</taxon>
        <taxon>Pseudomonadati</taxon>
        <taxon>Pseudomonadota</taxon>
        <taxon>Alphaproteobacteria</taxon>
        <taxon>Hyphomicrobiales</taxon>
        <taxon>Phyllobacteriaceae</taxon>
        <taxon>Mesorhizobium</taxon>
    </lineage>
</organism>
<name>M5EP31_9HYPH</name>
<dbReference type="AlphaFoldDB" id="M5EP31"/>
<dbReference type="EMBL" id="CAUM01000098">
    <property type="protein sequence ID" value="CCV06509.1"/>
    <property type="molecule type" value="Genomic_DNA"/>
</dbReference>
<dbReference type="STRING" id="1297569.MESS2_320035"/>
<reference evidence="1 2" key="1">
    <citation type="submission" date="2013-02" db="EMBL/GenBank/DDBJ databases">
        <authorList>
            <person name="Genoscope - CEA"/>
        </authorList>
    </citation>
    <scope>NUCLEOTIDE SEQUENCE [LARGE SCALE GENOMIC DNA]</scope>
    <source>
        <strain evidence="1 2">STM 2683</strain>
    </source>
</reference>
<comment type="caution">
    <text evidence="1">The sequence shown here is derived from an EMBL/GenBank/DDBJ whole genome shotgun (WGS) entry which is preliminary data.</text>
</comment>
<evidence type="ECO:0000313" key="2">
    <source>
        <dbReference type="Proteomes" id="UP000012062"/>
    </source>
</evidence>
<gene>
    <name evidence="1" type="ORF">MESS2_320035</name>
</gene>
<proteinExistence type="predicted"/>
<dbReference type="Proteomes" id="UP000012062">
    <property type="component" value="Unassembled WGS sequence"/>
</dbReference>
<protein>
    <submittedName>
        <fullName evidence="1">Uncharacterized protein</fullName>
    </submittedName>
</protein>
<accession>M5EP31</accession>